<dbReference type="PANTHER" id="PTHR20883:SF48">
    <property type="entry name" value="ECTOINE DIOXYGENASE"/>
    <property type="match status" value="1"/>
</dbReference>
<keyword evidence="2" id="KW-1185">Reference proteome</keyword>
<dbReference type="GO" id="GO:0051213">
    <property type="term" value="F:dioxygenase activity"/>
    <property type="evidence" value="ECO:0007669"/>
    <property type="project" value="UniProtKB-KW"/>
</dbReference>
<dbReference type="InterPro" id="IPR008775">
    <property type="entry name" value="Phytyl_CoA_dOase-like"/>
</dbReference>
<dbReference type="RefSeq" id="WP_204819149.1">
    <property type="nucleotide sequence ID" value="NZ_JANHOF010000003.1"/>
</dbReference>
<keyword evidence="1" id="KW-0223">Dioxygenase</keyword>
<sequence>MNESGLKTLKKQYDEEGYAVFENVLDAGLMAEAKEHIEWLMRKNPGVRPEQLGNMFITDDPFWVRLIGDDRLLDIAEQFIGPDIALFASHYISKPPFDGKPVLWHQDGSYWPLEPMNVITLWLAVDDSLPENGCMRVIPGTQTMNLHEMKRYTDVDSVLESEVDPALIDESKAVDLVLKSGSVSVHHPNIIHGSEANLSPLRRCGLTIRYIPTCTRIKAETWPSAFLLRGEAVPGVNEYLPKPRYIEGVHMPFKGKNNIIR</sequence>
<name>A0ABV6J319_9BACL</name>
<comment type="caution">
    <text evidence="1">The sequence shown here is derived from an EMBL/GenBank/DDBJ whole genome shotgun (WGS) entry which is preliminary data.</text>
</comment>
<accession>A0ABV6J319</accession>
<protein>
    <submittedName>
        <fullName evidence="1">Phytanoyl-CoA dioxygenase family protein</fullName>
    </submittedName>
</protein>
<dbReference type="Pfam" id="PF05721">
    <property type="entry name" value="PhyH"/>
    <property type="match status" value="1"/>
</dbReference>
<dbReference type="Gene3D" id="2.60.120.620">
    <property type="entry name" value="q2cbj1_9rhob like domain"/>
    <property type="match status" value="1"/>
</dbReference>
<gene>
    <name evidence="1" type="ORF">ACFFJ8_02610</name>
</gene>
<proteinExistence type="predicted"/>
<dbReference type="EMBL" id="JBHLVF010000006">
    <property type="protein sequence ID" value="MFC0390261.1"/>
    <property type="molecule type" value="Genomic_DNA"/>
</dbReference>
<dbReference type="PANTHER" id="PTHR20883">
    <property type="entry name" value="PHYTANOYL-COA DIOXYGENASE DOMAIN CONTAINING 1"/>
    <property type="match status" value="1"/>
</dbReference>
<evidence type="ECO:0000313" key="2">
    <source>
        <dbReference type="Proteomes" id="UP001589818"/>
    </source>
</evidence>
<reference evidence="1 2" key="1">
    <citation type="submission" date="2024-09" db="EMBL/GenBank/DDBJ databases">
        <authorList>
            <person name="Sun Q."/>
            <person name="Mori K."/>
        </authorList>
    </citation>
    <scope>NUCLEOTIDE SEQUENCE [LARGE SCALE GENOMIC DNA]</scope>
    <source>
        <strain evidence="1 2">CCM 4839</strain>
    </source>
</reference>
<organism evidence="1 2">
    <name type="scientific">Paenibacillus mendelii</name>
    <dbReference type="NCBI Taxonomy" id="206163"/>
    <lineage>
        <taxon>Bacteria</taxon>
        <taxon>Bacillati</taxon>
        <taxon>Bacillota</taxon>
        <taxon>Bacilli</taxon>
        <taxon>Bacillales</taxon>
        <taxon>Paenibacillaceae</taxon>
        <taxon>Paenibacillus</taxon>
    </lineage>
</organism>
<dbReference type="SUPFAM" id="SSF51197">
    <property type="entry name" value="Clavaminate synthase-like"/>
    <property type="match status" value="1"/>
</dbReference>
<keyword evidence="1" id="KW-0560">Oxidoreductase</keyword>
<dbReference type="Proteomes" id="UP001589818">
    <property type="component" value="Unassembled WGS sequence"/>
</dbReference>
<evidence type="ECO:0000313" key="1">
    <source>
        <dbReference type="EMBL" id="MFC0390261.1"/>
    </source>
</evidence>